<keyword evidence="5 8" id="KW-0472">Membrane</keyword>
<keyword evidence="2 8" id="KW-0812">Transmembrane</keyword>
<dbReference type="EMBL" id="CAICTM010000217">
    <property type="protein sequence ID" value="CAB9505095.1"/>
    <property type="molecule type" value="Genomic_DNA"/>
</dbReference>
<dbReference type="PANTHER" id="PTHR11920:SF335">
    <property type="entry name" value="GUANYLATE CYCLASE"/>
    <property type="match status" value="1"/>
</dbReference>
<feature type="transmembrane region" description="Helical" evidence="8">
    <location>
        <begin position="485"/>
        <end position="509"/>
    </location>
</feature>
<comment type="subcellular location">
    <subcellularLocation>
        <location evidence="1">Membrane</location>
    </subcellularLocation>
</comment>
<dbReference type="PROSITE" id="PS50125">
    <property type="entry name" value="GUANYLATE_CYCLASE_2"/>
    <property type="match status" value="1"/>
</dbReference>
<evidence type="ECO:0000256" key="1">
    <source>
        <dbReference type="ARBA" id="ARBA00004370"/>
    </source>
</evidence>
<evidence type="ECO:0000256" key="5">
    <source>
        <dbReference type="ARBA" id="ARBA00023136"/>
    </source>
</evidence>
<keyword evidence="4 8" id="KW-1133">Transmembrane helix</keyword>
<evidence type="ECO:0000259" key="9">
    <source>
        <dbReference type="PROSITE" id="PS50125"/>
    </source>
</evidence>
<dbReference type="AlphaFoldDB" id="A0A9N8DN46"/>
<feature type="region of interest" description="Disordered" evidence="7">
    <location>
        <begin position="1"/>
        <end position="25"/>
    </location>
</feature>
<dbReference type="Pfam" id="PF00211">
    <property type="entry name" value="Guanylate_cyc"/>
    <property type="match status" value="1"/>
</dbReference>
<dbReference type="InterPro" id="IPR050401">
    <property type="entry name" value="Cyclic_nucleotide_synthase"/>
</dbReference>
<evidence type="ECO:0000313" key="10">
    <source>
        <dbReference type="EMBL" id="CAB9505095.1"/>
    </source>
</evidence>
<dbReference type="Proteomes" id="UP001153069">
    <property type="component" value="Unassembled WGS sequence"/>
</dbReference>
<evidence type="ECO:0000256" key="4">
    <source>
        <dbReference type="ARBA" id="ARBA00022989"/>
    </source>
</evidence>
<comment type="caution">
    <text evidence="10">The sequence shown here is derived from an EMBL/GenBank/DDBJ whole genome shotgun (WGS) entry which is preliminary data.</text>
</comment>
<dbReference type="PANTHER" id="PTHR11920">
    <property type="entry name" value="GUANYLYL CYCLASE"/>
    <property type="match status" value="1"/>
</dbReference>
<feature type="transmembrane region" description="Helical" evidence="8">
    <location>
        <begin position="71"/>
        <end position="91"/>
    </location>
</feature>
<accession>A0A9N8DN46</accession>
<dbReference type="InterPro" id="IPR001054">
    <property type="entry name" value="A/G_cyclase"/>
</dbReference>
<feature type="compositionally biased region" description="Polar residues" evidence="7">
    <location>
        <begin position="803"/>
        <end position="816"/>
    </location>
</feature>
<feature type="domain" description="Guanylate cyclase" evidence="9">
    <location>
        <begin position="588"/>
        <end position="722"/>
    </location>
</feature>
<dbReference type="SMART" id="SM00044">
    <property type="entry name" value="CYCc"/>
    <property type="match status" value="1"/>
</dbReference>
<gene>
    <name evidence="10" type="ORF">SEMRO_218_G090200.1</name>
</gene>
<evidence type="ECO:0000313" key="11">
    <source>
        <dbReference type="Proteomes" id="UP001153069"/>
    </source>
</evidence>
<keyword evidence="11" id="KW-1185">Reference proteome</keyword>
<sequence>MTASNPSQLACLNDADGPEDYDDEDYNQDVESVAYSNAGTNVTDFGTKNLQKEERETLAKKESQAVSIIRIVVYLVVILVAVTVSLLIYFYTKNDQQQDFEVGFAAYAMKVTESFYDSVERKIGAIHSMSTQITSYAVSTGASFPNVTIPHYELQGANARIQAAGVILYFLPLVTDENRAGWEEYAAANRHWVMEAFGKEIAWKNAQDAKFGLGTFEQVSGEGKEDGGSRMLQKTGTDANALEQVTLEDGYNVRVFGSSGGTPQPLNSGPFLPLWQLTPVLPIINFMNFDMSNHSAVAASLDAAVDSHQIVMSQAHDLKDPNDDTNESESLYNAFLEAGQYRHDAELFEGDPTTNLLYPVFDSFGPNRTLGGLLMTSLYWRLNFDEILPDTAKGITVVLENSLNQSFTYRIDGPHVTFLGPGDRHDPRYDSMVVSEDVTEHLQARAGPENQGFDAADLNAEHCRYKLSVYPSQDTEDEYVNNEPIIFTLIVAGVFLFTSLVFILYDWLVARRQRIVMDKAVQSTAIVSSLYPKQVRDRMFEQERNDTSKQDNQWRRSVEKESRVDKLASLNDSIKSDTPIADSYEACTVLFADLSGFTKFSASRKPEDVFYLLETLYQAFDKIATRRKVFKVETIGDCYVACTGLPEAQPNHAVIMIKFARDCYSKMSQLLPLLAEKLGPDTETLSFRVGLHSGPVTGGVLRGQKSRFQLFGDTINTASRMESLGIAGRIHISQATADELTSKGFGRWVVPREDKVEAKGKGEMQTYFVSVQDAAKSFDTTVSVDTFMANESATLDESDQRQDSSCVENRLGNQSPLAPCPEASNDASAMLKTDIEI</sequence>
<feature type="compositionally biased region" description="Polar residues" evidence="7">
    <location>
        <begin position="1"/>
        <end position="10"/>
    </location>
</feature>
<keyword evidence="10" id="KW-0675">Receptor</keyword>
<dbReference type="GO" id="GO:0035556">
    <property type="term" value="P:intracellular signal transduction"/>
    <property type="evidence" value="ECO:0007669"/>
    <property type="project" value="InterPro"/>
</dbReference>
<dbReference type="GO" id="GO:0005886">
    <property type="term" value="C:plasma membrane"/>
    <property type="evidence" value="ECO:0007669"/>
    <property type="project" value="TreeGrafter"/>
</dbReference>
<feature type="compositionally biased region" description="Acidic residues" evidence="7">
    <location>
        <begin position="16"/>
        <end position="25"/>
    </location>
</feature>
<dbReference type="GO" id="GO:0004383">
    <property type="term" value="F:guanylate cyclase activity"/>
    <property type="evidence" value="ECO:0007669"/>
    <property type="project" value="TreeGrafter"/>
</dbReference>
<feature type="region of interest" description="Disordered" evidence="7">
    <location>
        <begin position="793"/>
        <end position="837"/>
    </location>
</feature>
<keyword evidence="6" id="KW-0456">Lyase</keyword>
<keyword evidence="3" id="KW-0547">Nucleotide-binding</keyword>
<proteinExistence type="predicted"/>
<evidence type="ECO:0000256" key="3">
    <source>
        <dbReference type="ARBA" id="ARBA00022741"/>
    </source>
</evidence>
<evidence type="ECO:0000256" key="6">
    <source>
        <dbReference type="ARBA" id="ARBA00023239"/>
    </source>
</evidence>
<dbReference type="GO" id="GO:0001653">
    <property type="term" value="F:peptide receptor activity"/>
    <property type="evidence" value="ECO:0007669"/>
    <property type="project" value="TreeGrafter"/>
</dbReference>
<organism evidence="10 11">
    <name type="scientific">Seminavis robusta</name>
    <dbReference type="NCBI Taxonomy" id="568900"/>
    <lineage>
        <taxon>Eukaryota</taxon>
        <taxon>Sar</taxon>
        <taxon>Stramenopiles</taxon>
        <taxon>Ochrophyta</taxon>
        <taxon>Bacillariophyta</taxon>
        <taxon>Bacillariophyceae</taxon>
        <taxon>Bacillariophycidae</taxon>
        <taxon>Naviculales</taxon>
        <taxon>Naviculaceae</taxon>
        <taxon>Seminavis</taxon>
    </lineage>
</organism>
<dbReference type="SUPFAM" id="SSF55073">
    <property type="entry name" value="Nucleotide cyclase"/>
    <property type="match status" value="1"/>
</dbReference>
<dbReference type="GO" id="GO:0007168">
    <property type="term" value="P:receptor guanylyl cyclase signaling pathway"/>
    <property type="evidence" value="ECO:0007669"/>
    <property type="project" value="TreeGrafter"/>
</dbReference>
<evidence type="ECO:0000256" key="7">
    <source>
        <dbReference type="SAM" id="MobiDB-lite"/>
    </source>
</evidence>
<protein>
    <submittedName>
        <fullName evidence="10">Natriuretic peptide receptor 2</fullName>
    </submittedName>
</protein>
<dbReference type="InterPro" id="IPR029787">
    <property type="entry name" value="Nucleotide_cyclase"/>
</dbReference>
<dbReference type="Gene3D" id="3.30.70.1230">
    <property type="entry name" value="Nucleotide cyclase"/>
    <property type="match status" value="1"/>
</dbReference>
<dbReference type="GO" id="GO:0004016">
    <property type="term" value="F:adenylate cyclase activity"/>
    <property type="evidence" value="ECO:0007669"/>
    <property type="project" value="TreeGrafter"/>
</dbReference>
<name>A0A9N8DN46_9STRA</name>
<dbReference type="CDD" id="cd07302">
    <property type="entry name" value="CHD"/>
    <property type="match status" value="1"/>
</dbReference>
<evidence type="ECO:0000256" key="8">
    <source>
        <dbReference type="SAM" id="Phobius"/>
    </source>
</evidence>
<dbReference type="GO" id="GO:0000166">
    <property type="term" value="F:nucleotide binding"/>
    <property type="evidence" value="ECO:0007669"/>
    <property type="project" value="UniProtKB-KW"/>
</dbReference>
<evidence type="ECO:0000256" key="2">
    <source>
        <dbReference type="ARBA" id="ARBA00022692"/>
    </source>
</evidence>
<reference evidence="10" key="1">
    <citation type="submission" date="2020-06" db="EMBL/GenBank/DDBJ databases">
        <authorList>
            <consortium name="Plant Systems Biology data submission"/>
        </authorList>
    </citation>
    <scope>NUCLEOTIDE SEQUENCE</scope>
    <source>
        <strain evidence="10">D6</strain>
    </source>
</reference>
<dbReference type="OrthoDB" id="40333at2759"/>